<evidence type="ECO:0000256" key="2">
    <source>
        <dbReference type="ARBA" id="ARBA00023043"/>
    </source>
</evidence>
<keyword evidence="1" id="KW-0677">Repeat</keyword>
<gene>
    <name evidence="4" type="ORF">CCMP2556_LOCUS51153</name>
</gene>
<feature type="repeat" description="ANK" evidence="3">
    <location>
        <begin position="108"/>
        <end position="140"/>
    </location>
</feature>
<dbReference type="PROSITE" id="PS50297">
    <property type="entry name" value="ANK_REP_REGION"/>
    <property type="match status" value="1"/>
</dbReference>
<dbReference type="PROSITE" id="PS50088">
    <property type="entry name" value="ANK_REPEAT"/>
    <property type="match status" value="2"/>
</dbReference>
<evidence type="ECO:0000313" key="5">
    <source>
        <dbReference type="Proteomes" id="UP001642484"/>
    </source>
</evidence>
<sequence length="158" mass="17166">MEMVESCCLLAVRPGRAAVVRLTRRSSALRFVQILVSWSSCRLATGREAHLCLRSESRRRSGRIAPEAAPDFGTGGWTALRTAAWAGHLKCMSLLLEAFANPDEEDHFGSTVLYLAAERGHTKAVSLLLAAGADKDKAANDGTTAFCSRPLVKRPRQL</sequence>
<comment type="caution">
    <text evidence="4">The sequence shown here is derived from an EMBL/GenBank/DDBJ whole genome shotgun (WGS) entry which is preliminary data.</text>
</comment>
<organism evidence="4 5">
    <name type="scientific">Durusdinium trenchii</name>
    <dbReference type="NCBI Taxonomy" id="1381693"/>
    <lineage>
        <taxon>Eukaryota</taxon>
        <taxon>Sar</taxon>
        <taxon>Alveolata</taxon>
        <taxon>Dinophyceae</taxon>
        <taxon>Suessiales</taxon>
        <taxon>Symbiodiniaceae</taxon>
        <taxon>Durusdinium</taxon>
    </lineage>
</organism>
<dbReference type="Proteomes" id="UP001642484">
    <property type="component" value="Unassembled WGS sequence"/>
</dbReference>
<evidence type="ECO:0000256" key="3">
    <source>
        <dbReference type="PROSITE-ProRule" id="PRU00023"/>
    </source>
</evidence>
<evidence type="ECO:0000256" key="1">
    <source>
        <dbReference type="ARBA" id="ARBA00022737"/>
    </source>
</evidence>
<dbReference type="SUPFAM" id="SSF48403">
    <property type="entry name" value="Ankyrin repeat"/>
    <property type="match status" value="1"/>
</dbReference>
<dbReference type="Pfam" id="PF12796">
    <property type="entry name" value="Ank_2"/>
    <property type="match status" value="1"/>
</dbReference>
<dbReference type="PANTHER" id="PTHR24171:SF9">
    <property type="entry name" value="ANKYRIN REPEAT DOMAIN-CONTAINING PROTEIN 39"/>
    <property type="match status" value="1"/>
</dbReference>
<feature type="repeat" description="ANK" evidence="3">
    <location>
        <begin position="75"/>
        <end position="107"/>
    </location>
</feature>
<reference evidence="4 5" key="1">
    <citation type="submission" date="2024-02" db="EMBL/GenBank/DDBJ databases">
        <authorList>
            <person name="Chen Y."/>
            <person name="Shah S."/>
            <person name="Dougan E. K."/>
            <person name="Thang M."/>
            <person name="Chan C."/>
        </authorList>
    </citation>
    <scope>NUCLEOTIDE SEQUENCE [LARGE SCALE GENOMIC DNA]</scope>
</reference>
<dbReference type="Gene3D" id="1.25.40.20">
    <property type="entry name" value="Ankyrin repeat-containing domain"/>
    <property type="match status" value="1"/>
</dbReference>
<keyword evidence="5" id="KW-1185">Reference proteome</keyword>
<dbReference type="InterPro" id="IPR036770">
    <property type="entry name" value="Ankyrin_rpt-contain_sf"/>
</dbReference>
<dbReference type="InterPro" id="IPR002110">
    <property type="entry name" value="Ankyrin_rpt"/>
</dbReference>
<accession>A0ABP0SC86</accession>
<proteinExistence type="predicted"/>
<evidence type="ECO:0000313" key="4">
    <source>
        <dbReference type="EMBL" id="CAK9109963.1"/>
    </source>
</evidence>
<protein>
    <submittedName>
        <fullName evidence="4">Uncharacterized protein</fullName>
    </submittedName>
</protein>
<dbReference type="EMBL" id="CAXAMN010027306">
    <property type="protein sequence ID" value="CAK9109963.1"/>
    <property type="molecule type" value="Genomic_DNA"/>
</dbReference>
<name>A0ABP0SC86_9DINO</name>
<keyword evidence="2 3" id="KW-0040">ANK repeat</keyword>
<dbReference type="PANTHER" id="PTHR24171">
    <property type="entry name" value="ANKYRIN REPEAT DOMAIN-CONTAINING PROTEIN 39-RELATED"/>
    <property type="match status" value="1"/>
</dbReference>
<dbReference type="SMART" id="SM00248">
    <property type="entry name" value="ANK"/>
    <property type="match status" value="2"/>
</dbReference>